<evidence type="ECO:0000313" key="6">
    <source>
        <dbReference type="RefSeq" id="XP_017864597.1"/>
    </source>
</evidence>
<evidence type="ECO:0000256" key="2">
    <source>
        <dbReference type="ARBA" id="ARBA00022525"/>
    </source>
</evidence>
<keyword evidence="3" id="KW-0732">Signal</keyword>
<reference evidence="6" key="3">
    <citation type="submission" date="2025-08" db="UniProtKB">
        <authorList>
            <consortium name="RefSeq"/>
        </authorList>
    </citation>
    <scope>IDENTIFICATION</scope>
    <source>
        <tissue evidence="6">Whole organism</tissue>
    </source>
</reference>
<feature type="chain" id="PRO_5045511980" evidence="3">
    <location>
        <begin position="28"/>
        <end position="296"/>
    </location>
</feature>
<keyword evidence="5" id="KW-1185">Reference proteome</keyword>
<dbReference type="PRINTS" id="PR00838">
    <property type="entry name" value="V5ALLERGEN"/>
</dbReference>
<evidence type="ECO:0000259" key="4">
    <source>
        <dbReference type="SMART" id="SM00198"/>
    </source>
</evidence>
<reference evidence="5" key="2">
    <citation type="journal article" date="2016" name="G3 (Bethesda)">
        <title>Genome Evolution in Three Species of Cactophilic Drosophila.</title>
        <authorList>
            <person name="Sanchez-Flores A."/>
            <person name="Penazola F."/>
            <person name="Carpinteyro-Ponce J."/>
            <person name="Nazario-Yepiz N."/>
            <person name="Abreu-Goodger C."/>
            <person name="Machado C.A."/>
            <person name="Markow T.A."/>
        </authorList>
    </citation>
    <scope>NUCLEOTIDE SEQUENCE [LARGE SCALE GENOMIC DNA]</scope>
</reference>
<protein>
    <submittedName>
        <fullName evidence="6">Venom allergen 5-like</fullName>
    </submittedName>
</protein>
<dbReference type="CDD" id="cd05380">
    <property type="entry name" value="CAP_euk"/>
    <property type="match status" value="1"/>
</dbReference>
<dbReference type="InterPro" id="IPR002413">
    <property type="entry name" value="V5_allergen-like"/>
</dbReference>
<sequence length="296" mass="34406">FLKFLMKILALRLLRLLLLLILQQARAFNFCNNKQGYCELAQSKHFMCRLSTEMKPINKNIKLVVAIPDTYLLRERIIQYHNEFRNAMASGVLKNKYKEYFPPAGSMRELIWDLELAYMARTHVSTLSFRHSMCRAVKRFPIVGESMSMVIANTKHINLTKLLDLTLREMFYEYTTCPKPKSFVTKFNIAMFHDTIGHLALMVNDRVSRVGCGFAVAKYCNKLQKTGYCYLMTCHYNYNIIAGTRIYKQGAPASDCKRWETSPSVNYLNLCANTGKIFRTKTEEDINYMESLRPKS</sequence>
<dbReference type="Gene3D" id="3.40.33.10">
    <property type="entry name" value="CAP"/>
    <property type="match status" value="1"/>
</dbReference>
<dbReference type="InterPro" id="IPR035940">
    <property type="entry name" value="CAP_sf"/>
</dbReference>
<comment type="subcellular location">
    <subcellularLocation>
        <location evidence="1">Secreted</location>
    </subcellularLocation>
</comment>
<dbReference type="Pfam" id="PF00188">
    <property type="entry name" value="CAP"/>
    <property type="match status" value="1"/>
</dbReference>
<evidence type="ECO:0000256" key="1">
    <source>
        <dbReference type="ARBA" id="ARBA00004613"/>
    </source>
</evidence>
<feature type="domain" description="SCP" evidence="4">
    <location>
        <begin position="72"/>
        <end position="240"/>
    </location>
</feature>
<dbReference type="Proteomes" id="UP000694904">
    <property type="component" value="Chromosome 5"/>
</dbReference>
<feature type="non-terminal residue" evidence="6">
    <location>
        <position position="1"/>
    </location>
</feature>
<keyword evidence="2" id="KW-0964">Secreted</keyword>
<dbReference type="SMART" id="SM00198">
    <property type="entry name" value="SCP"/>
    <property type="match status" value="1"/>
</dbReference>
<reference evidence="5" key="1">
    <citation type="journal article" date="1997" name="Nucleic Acids Res.">
        <title>tRNAscan-SE: a program for improved detection of transfer RNA genes in genomic sequence.</title>
        <authorList>
            <person name="Lowe T.M."/>
            <person name="Eddy S.R."/>
        </authorList>
    </citation>
    <scope>NUCLEOTIDE SEQUENCE [LARGE SCALE GENOMIC DNA]</scope>
</reference>
<feature type="signal peptide" evidence="3">
    <location>
        <begin position="1"/>
        <end position="27"/>
    </location>
</feature>
<organism evidence="5 6">
    <name type="scientific">Drosophila arizonae</name>
    <name type="common">Fruit fly</name>
    <dbReference type="NCBI Taxonomy" id="7263"/>
    <lineage>
        <taxon>Eukaryota</taxon>
        <taxon>Metazoa</taxon>
        <taxon>Ecdysozoa</taxon>
        <taxon>Arthropoda</taxon>
        <taxon>Hexapoda</taxon>
        <taxon>Insecta</taxon>
        <taxon>Pterygota</taxon>
        <taxon>Neoptera</taxon>
        <taxon>Endopterygota</taxon>
        <taxon>Diptera</taxon>
        <taxon>Brachycera</taxon>
        <taxon>Muscomorpha</taxon>
        <taxon>Ephydroidea</taxon>
        <taxon>Drosophilidae</taxon>
        <taxon>Drosophila</taxon>
    </lineage>
</organism>
<proteinExistence type="predicted"/>
<evidence type="ECO:0000313" key="5">
    <source>
        <dbReference type="Proteomes" id="UP000694904"/>
    </source>
</evidence>
<dbReference type="GeneID" id="108614888"/>
<accession>A0ABM1PBL1</accession>
<evidence type="ECO:0000256" key="3">
    <source>
        <dbReference type="SAM" id="SignalP"/>
    </source>
</evidence>
<name>A0ABM1PBL1_DROAR</name>
<gene>
    <name evidence="6" type="primary">LOC108614888</name>
</gene>
<dbReference type="SUPFAM" id="SSF55797">
    <property type="entry name" value="PR-1-like"/>
    <property type="match status" value="1"/>
</dbReference>
<dbReference type="InterPro" id="IPR014044">
    <property type="entry name" value="CAP_dom"/>
</dbReference>
<dbReference type="RefSeq" id="XP_017864597.1">
    <property type="nucleotide sequence ID" value="XM_018009108.1"/>
</dbReference>